<evidence type="ECO:0000313" key="3">
    <source>
        <dbReference type="Proteomes" id="UP000215767"/>
    </source>
</evidence>
<evidence type="ECO:0000313" key="2">
    <source>
        <dbReference type="EMBL" id="OZI63629.1"/>
    </source>
</evidence>
<organism evidence="2 3">
    <name type="scientific">Bordetella genomosp. 11</name>
    <dbReference type="NCBI Taxonomy" id="1416808"/>
    <lineage>
        <taxon>Bacteria</taxon>
        <taxon>Pseudomonadati</taxon>
        <taxon>Pseudomonadota</taxon>
        <taxon>Betaproteobacteria</taxon>
        <taxon>Burkholderiales</taxon>
        <taxon>Alcaligenaceae</taxon>
        <taxon>Bordetella</taxon>
    </lineage>
</organism>
<comment type="caution">
    <text evidence="2">The sequence shown here is derived from an EMBL/GenBank/DDBJ whole genome shotgun (WGS) entry which is preliminary data.</text>
</comment>
<proteinExistence type="predicted"/>
<dbReference type="Pfam" id="PF11604">
    <property type="entry name" value="CusF_Ec"/>
    <property type="match status" value="1"/>
</dbReference>
<dbReference type="EMBL" id="NEVS01000004">
    <property type="protein sequence ID" value="OZI63629.1"/>
    <property type="molecule type" value="Genomic_DNA"/>
</dbReference>
<reference evidence="3" key="1">
    <citation type="submission" date="2017-05" db="EMBL/GenBank/DDBJ databases">
        <title>Complete and WGS of Bordetella genogroups.</title>
        <authorList>
            <person name="Spilker T."/>
            <person name="Lipuma J."/>
        </authorList>
    </citation>
    <scope>NUCLEOTIDE SEQUENCE [LARGE SCALE GENOMIC DNA]</scope>
    <source>
        <strain evidence="3">AU8856</strain>
    </source>
</reference>
<keyword evidence="1" id="KW-0732">Signal</keyword>
<dbReference type="Proteomes" id="UP000215767">
    <property type="component" value="Unassembled WGS sequence"/>
</dbReference>
<dbReference type="AlphaFoldDB" id="A0A261UP25"/>
<evidence type="ECO:0008006" key="4">
    <source>
        <dbReference type="Google" id="ProtNLM"/>
    </source>
</evidence>
<gene>
    <name evidence="2" type="ORF">CAL28_27895</name>
</gene>
<feature type="chain" id="PRO_5012695306" description="Copper-binding protein" evidence="1">
    <location>
        <begin position="30"/>
        <end position="109"/>
    </location>
</feature>
<feature type="signal peptide" evidence="1">
    <location>
        <begin position="1"/>
        <end position="29"/>
    </location>
</feature>
<dbReference type="InterPro" id="IPR021647">
    <property type="entry name" value="CusF_Ec"/>
</dbReference>
<evidence type="ECO:0000256" key="1">
    <source>
        <dbReference type="SAM" id="SignalP"/>
    </source>
</evidence>
<sequence>MDGRRRATLRAAAMLGMAIAAGIAGTAGAEQGKGPATATGEVRRIDIQQGTVVLRHGEIKELGLPAATLVYHVAPALLRDIKPGDKVRFTAIRQDGRYVVTAIDKNMLP</sequence>
<keyword evidence="3" id="KW-1185">Reference proteome</keyword>
<dbReference type="Gene3D" id="2.40.50.320">
    <property type="entry name" value="Copper binding periplasmic protein CusF"/>
    <property type="match status" value="1"/>
</dbReference>
<protein>
    <recommendedName>
        <fullName evidence="4">Copper-binding protein</fullName>
    </recommendedName>
</protein>
<accession>A0A261UP25</accession>
<name>A0A261UP25_9BORD</name>
<dbReference type="InterPro" id="IPR042230">
    <property type="entry name" value="CusF_sf"/>
</dbReference>